<reference evidence="1" key="1">
    <citation type="submission" date="2013-05" db="EMBL/GenBank/DDBJ databases">
        <authorList>
            <person name="Harkins D.M."/>
            <person name="Durkin A.S."/>
            <person name="Brinkac L.M."/>
            <person name="Haft D.H."/>
            <person name="Selengut J.D."/>
            <person name="Sanka R."/>
            <person name="DePew J."/>
            <person name="Purushe J."/>
            <person name="Hartskeerl R.A."/>
            <person name="Ahmed A."/>
            <person name="van der Linden H."/>
            <person name="Goris M.G.A."/>
            <person name="Vinetz J.M."/>
            <person name="Sutton G.G."/>
            <person name="Nierman W.C."/>
            <person name="Fouts D.E."/>
        </authorList>
    </citation>
    <scope>NUCLEOTIDE SEQUENCE [LARGE SCALE GENOMIC DNA]</scope>
    <source>
        <strain evidence="1">L 60</strain>
    </source>
</reference>
<dbReference type="Proteomes" id="UP000018747">
    <property type="component" value="Unassembled WGS sequence"/>
</dbReference>
<keyword evidence="2" id="KW-1185">Reference proteome</keyword>
<evidence type="ECO:0000313" key="2">
    <source>
        <dbReference type="Proteomes" id="UP000018747"/>
    </source>
</evidence>
<dbReference type="EMBL" id="AHMT02000015">
    <property type="protein sequence ID" value="EQA64006.1"/>
    <property type="molecule type" value="Genomic_DNA"/>
</dbReference>
<comment type="caution">
    <text evidence="1">The sequence shown here is derived from an EMBL/GenBank/DDBJ whole genome shotgun (WGS) entry which is preliminary data.</text>
</comment>
<protein>
    <submittedName>
        <fullName evidence="1">Uncharacterized protein</fullName>
    </submittedName>
</protein>
<gene>
    <name evidence="1" type="ORF">LEP1GSC062_0717</name>
</gene>
<sequence>MKESNRPLTHIEIWEIGKEKGYDIQVSSKGRTRGNYRG</sequence>
<dbReference type="AlphaFoldDB" id="V6I2A4"/>
<accession>V6I2A4</accession>
<evidence type="ECO:0000313" key="1">
    <source>
        <dbReference type="EMBL" id="EQA64006.1"/>
    </source>
</evidence>
<name>V6I2A4_9LEPT</name>
<proteinExistence type="predicted"/>
<organism evidence="1 2">
    <name type="scientific">Leptospira alexanderi serovar Manhao 3 str. L 60</name>
    <dbReference type="NCBI Taxonomy" id="1049759"/>
    <lineage>
        <taxon>Bacteria</taxon>
        <taxon>Pseudomonadati</taxon>
        <taxon>Spirochaetota</taxon>
        <taxon>Spirochaetia</taxon>
        <taxon>Leptospirales</taxon>
        <taxon>Leptospiraceae</taxon>
        <taxon>Leptospira</taxon>
    </lineage>
</organism>